<feature type="region of interest" description="Disordered" evidence="1">
    <location>
        <begin position="1"/>
        <end position="39"/>
    </location>
</feature>
<sequence>MRGSGHPGAQCVGRRPGGTAAAPDRRLWGGRGGRCAGHPGGPCRRRCEGGRPGGRADAAMTGAGIVEDASPAVLGRVSDPAVGLALWRRDRFPGAALDPWLDALPADRLPRGRFLARLGDVDTALGPLLDGAGAPMALAADIVDLSRRFLDVAGGEWVDLRLEVVQGDACWKFHRDHVRLRLITTYRGPGTQVVAPIDAARALAEQRRYQGPLHEMPRHAVALFKGCGETGDDTSGAGIVHRSPPIAGTGQARLVLCLNLPSAASPEAWVPT</sequence>
<feature type="compositionally biased region" description="Gly residues" evidence="1">
    <location>
        <begin position="29"/>
        <end position="39"/>
    </location>
</feature>
<evidence type="ECO:0000313" key="2">
    <source>
        <dbReference type="EMBL" id="ASG19848.1"/>
    </source>
</evidence>
<dbReference type="Proteomes" id="UP000197153">
    <property type="component" value="Chromosome 1"/>
</dbReference>
<proteinExistence type="predicted"/>
<dbReference type="InterPro" id="IPR014955">
    <property type="entry name" value="DUF1826"/>
</dbReference>
<reference evidence="2 3" key="1">
    <citation type="submission" date="2017-06" db="EMBL/GenBank/DDBJ databases">
        <title>Complete genome sequence of Nitrospirillum amazonense strain CBAmC, an endophytic nitrogen-fixing and plant growth-promoting bacterium, isolated from sugarcane.</title>
        <authorList>
            <person name="Schwab S."/>
            <person name="dos Santos Teixeira K.R."/>
            <person name="Simoes Araujo J.L."/>
            <person name="Soares Vidal M."/>
            <person name="Borges de Freitas H.R."/>
            <person name="Rivello Crivelaro A.L."/>
            <person name="Bueno de Camargo Nunes A."/>
            <person name="dos Santos C.M."/>
            <person name="Palmeira da Silva Rosa D."/>
            <person name="da Silva Padilha D."/>
            <person name="da Silva E."/>
            <person name="Araujo Terra L."/>
            <person name="Soares Mendes V."/>
            <person name="Farinelli L."/>
            <person name="Magalhaes Cruz L."/>
            <person name="Baldani J.I."/>
        </authorList>
    </citation>
    <scope>NUCLEOTIDE SEQUENCE [LARGE SCALE GENOMIC DNA]</scope>
    <source>
        <strain evidence="2 3">CBAmC</strain>
    </source>
</reference>
<accession>A0A248JP56</accession>
<evidence type="ECO:0000313" key="3">
    <source>
        <dbReference type="Proteomes" id="UP000197153"/>
    </source>
</evidence>
<dbReference type="KEGG" id="nao:Y958_02630"/>
<protein>
    <recommendedName>
        <fullName evidence="4">DUF1826 domain-containing protein</fullName>
    </recommendedName>
</protein>
<name>A0A248JP56_9PROT</name>
<dbReference type="AlphaFoldDB" id="A0A248JP56"/>
<dbReference type="EMBL" id="CP022110">
    <property type="protein sequence ID" value="ASG19848.1"/>
    <property type="molecule type" value="Genomic_DNA"/>
</dbReference>
<gene>
    <name evidence="2" type="ORF">Y958_02630</name>
</gene>
<evidence type="ECO:0008006" key="4">
    <source>
        <dbReference type="Google" id="ProtNLM"/>
    </source>
</evidence>
<evidence type="ECO:0000256" key="1">
    <source>
        <dbReference type="SAM" id="MobiDB-lite"/>
    </source>
</evidence>
<organism evidence="2 3">
    <name type="scientific">Nitrospirillum viridazoti CBAmc</name>
    <dbReference type="NCBI Taxonomy" id="1441467"/>
    <lineage>
        <taxon>Bacteria</taxon>
        <taxon>Pseudomonadati</taxon>
        <taxon>Pseudomonadota</taxon>
        <taxon>Alphaproteobacteria</taxon>
        <taxon>Rhodospirillales</taxon>
        <taxon>Azospirillaceae</taxon>
        <taxon>Nitrospirillum</taxon>
        <taxon>Nitrospirillum viridazoti</taxon>
    </lineage>
</organism>
<dbReference type="Pfam" id="PF08856">
    <property type="entry name" value="DUF1826"/>
    <property type="match status" value="1"/>
</dbReference>
<keyword evidence="3" id="KW-1185">Reference proteome</keyword>